<dbReference type="AlphaFoldDB" id="A0A9X2JBM7"/>
<comment type="caution">
    <text evidence="1">The sequence shown here is derived from an EMBL/GenBank/DDBJ whole genome shotgun (WGS) entry which is preliminary data.</text>
</comment>
<evidence type="ECO:0000313" key="2">
    <source>
        <dbReference type="Proteomes" id="UP001155182"/>
    </source>
</evidence>
<dbReference type="RefSeq" id="WP_252587136.1">
    <property type="nucleotide sequence ID" value="NZ_JAMWYS010000025.1"/>
</dbReference>
<organism evidence="1 2">
    <name type="scientific">Solitalea agri</name>
    <dbReference type="NCBI Taxonomy" id="2953739"/>
    <lineage>
        <taxon>Bacteria</taxon>
        <taxon>Pseudomonadati</taxon>
        <taxon>Bacteroidota</taxon>
        <taxon>Sphingobacteriia</taxon>
        <taxon>Sphingobacteriales</taxon>
        <taxon>Sphingobacteriaceae</taxon>
        <taxon>Solitalea</taxon>
    </lineage>
</organism>
<accession>A0A9X2JBM7</accession>
<dbReference type="PROSITE" id="PS51257">
    <property type="entry name" value="PROKAR_LIPOPROTEIN"/>
    <property type="match status" value="1"/>
</dbReference>
<name>A0A9X2JBM7_9SPHI</name>
<evidence type="ECO:0000313" key="1">
    <source>
        <dbReference type="EMBL" id="MCO4292642.1"/>
    </source>
</evidence>
<dbReference type="EMBL" id="JAMWYS010000025">
    <property type="protein sequence ID" value="MCO4292642.1"/>
    <property type="molecule type" value="Genomic_DNA"/>
</dbReference>
<protein>
    <submittedName>
        <fullName evidence="1">Uncharacterized protein</fullName>
    </submittedName>
</protein>
<proteinExistence type="predicted"/>
<gene>
    <name evidence="1" type="ORF">NF867_07200</name>
</gene>
<reference evidence="1" key="1">
    <citation type="submission" date="2022-06" db="EMBL/GenBank/DDBJ databases">
        <title>Solitalea sp. MAHUQ-68 isolated from rhizospheric soil.</title>
        <authorList>
            <person name="Huq M.A."/>
        </authorList>
    </citation>
    <scope>NUCLEOTIDE SEQUENCE</scope>
    <source>
        <strain evidence="1">MAHUQ-68</strain>
    </source>
</reference>
<dbReference type="Proteomes" id="UP001155182">
    <property type="component" value="Unassembled WGS sequence"/>
</dbReference>
<sequence>MLPVQKQFLLKKTSYPKLLLALLFFISSCSPLIAPYNEHVYRELASLKVETTTLIGKATEEYSTHEGEVQTLDKDLNKLYEYIKALPKNTEATKMMEIMIKGDGRWGGIKNVWKTKGKLSPAAVTEFQNEVTEGFDDMIELESKKIK</sequence>
<keyword evidence="2" id="KW-1185">Reference proteome</keyword>